<accession>A0ABS5J8Z8</accession>
<keyword evidence="2" id="KW-0012">Acyltransferase</keyword>
<dbReference type="Pfam" id="PF08541">
    <property type="entry name" value="ACP_syn_III_C"/>
    <property type="match status" value="1"/>
</dbReference>
<evidence type="ECO:0000313" key="5">
    <source>
        <dbReference type="EMBL" id="MBS0030897.1"/>
    </source>
</evidence>
<dbReference type="PANTHER" id="PTHR34069">
    <property type="entry name" value="3-OXOACYL-[ACYL-CARRIER-PROTEIN] SYNTHASE 3"/>
    <property type="match status" value="1"/>
</dbReference>
<feature type="domain" description="Beta-ketoacyl-[acyl-carrier-protein] synthase III N-terminal" evidence="4">
    <location>
        <begin position="129"/>
        <end position="206"/>
    </location>
</feature>
<name>A0ABS5J8Z8_9BACT</name>
<dbReference type="SUPFAM" id="SSF53901">
    <property type="entry name" value="Thiolase-like"/>
    <property type="match status" value="1"/>
</dbReference>
<evidence type="ECO:0000259" key="4">
    <source>
        <dbReference type="Pfam" id="PF08545"/>
    </source>
</evidence>
<feature type="domain" description="Beta-ketoacyl-[acyl-carrier-protein] synthase III C-terminal" evidence="3">
    <location>
        <begin position="256"/>
        <end position="355"/>
    </location>
</feature>
<evidence type="ECO:0000256" key="2">
    <source>
        <dbReference type="ARBA" id="ARBA00023315"/>
    </source>
</evidence>
<dbReference type="EMBL" id="JAGTXB010000018">
    <property type="protein sequence ID" value="MBS0030897.1"/>
    <property type="molecule type" value="Genomic_DNA"/>
</dbReference>
<dbReference type="InterPro" id="IPR013751">
    <property type="entry name" value="ACP_syn_III_N"/>
</dbReference>
<dbReference type="Gene3D" id="3.40.47.10">
    <property type="match status" value="2"/>
</dbReference>
<evidence type="ECO:0000256" key="1">
    <source>
        <dbReference type="ARBA" id="ARBA00022679"/>
    </source>
</evidence>
<sequence>MRTVITGTGSFIPANKKLNSDFLDQDFYSDRQVRIPAEGADIIRKFEEVTGISERRYADIDMNATEMAVAAAKVAIKDAGVDPEMLDQIILAHNFGNVLTDTIQSDAVPSLASRVKQALGIRNPACIPYDVLFGCPGWIQGLIQADAFFKSGLAKKCLVIGTETLSRVIDRYDRDSMIFSDGAGAVIVEALEGKNSAAGIISASAQSYANDELNYIYMGMSYAPEADKRIRYIKMLGRKVYEFALKRVPEAMKDCLDKGNINIRDVKKIFIHQANEKMDIAIIKAFYLLYGIKEIPTDIMPMNIHVLGNSSVATVPTLYDMVKRNEIANQAVHAGDVILFASVGAGMNINAICYRV</sequence>
<protein>
    <submittedName>
        <fullName evidence="5">Ketoacyl-ACP synthase III</fullName>
    </submittedName>
</protein>
<evidence type="ECO:0000313" key="6">
    <source>
        <dbReference type="Proteomes" id="UP000676386"/>
    </source>
</evidence>
<keyword evidence="6" id="KW-1185">Reference proteome</keyword>
<organism evidence="5 6">
    <name type="scientific">Chitinophaga hostae</name>
    <dbReference type="NCBI Taxonomy" id="2831022"/>
    <lineage>
        <taxon>Bacteria</taxon>
        <taxon>Pseudomonadati</taxon>
        <taxon>Bacteroidota</taxon>
        <taxon>Chitinophagia</taxon>
        <taxon>Chitinophagales</taxon>
        <taxon>Chitinophagaceae</taxon>
        <taxon>Chitinophaga</taxon>
    </lineage>
</organism>
<dbReference type="RefSeq" id="WP_211976036.1">
    <property type="nucleotide sequence ID" value="NZ_CBFHAM010000051.1"/>
</dbReference>
<reference evidence="5 6" key="1">
    <citation type="submission" date="2021-04" db="EMBL/GenBank/DDBJ databases">
        <title>Chitinophaga sp. nov., isolated from the rhizosphere soil.</title>
        <authorList>
            <person name="He S."/>
        </authorList>
    </citation>
    <scope>NUCLEOTIDE SEQUENCE [LARGE SCALE GENOMIC DNA]</scope>
    <source>
        <strain evidence="5 6">2R12</strain>
    </source>
</reference>
<evidence type="ECO:0000259" key="3">
    <source>
        <dbReference type="Pfam" id="PF08541"/>
    </source>
</evidence>
<dbReference type="InterPro" id="IPR013747">
    <property type="entry name" value="ACP_syn_III_C"/>
</dbReference>
<keyword evidence="1" id="KW-0808">Transferase</keyword>
<dbReference type="Pfam" id="PF08545">
    <property type="entry name" value="ACP_syn_III"/>
    <property type="match status" value="1"/>
</dbReference>
<proteinExistence type="predicted"/>
<dbReference type="PANTHER" id="PTHR34069:SF2">
    <property type="entry name" value="BETA-KETOACYL-[ACYL-CARRIER-PROTEIN] SYNTHASE III"/>
    <property type="match status" value="1"/>
</dbReference>
<dbReference type="Proteomes" id="UP000676386">
    <property type="component" value="Unassembled WGS sequence"/>
</dbReference>
<gene>
    <name evidence="5" type="ORF">KE626_26465</name>
</gene>
<comment type="caution">
    <text evidence="5">The sequence shown here is derived from an EMBL/GenBank/DDBJ whole genome shotgun (WGS) entry which is preliminary data.</text>
</comment>
<dbReference type="InterPro" id="IPR016039">
    <property type="entry name" value="Thiolase-like"/>
</dbReference>